<keyword evidence="2" id="KW-1185">Reference proteome</keyword>
<dbReference type="Proteomes" id="UP001163321">
    <property type="component" value="Chromosome 11"/>
</dbReference>
<comment type="caution">
    <text evidence="1">The sequence shown here is derived from an EMBL/GenBank/DDBJ whole genome shotgun (WGS) entry which is preliminary data.</text>
</comment>
<proteinExistence type="predicted"/>
<organism evidence="1 2">
    <name type="scientific">Peronosclerospora sorghi</name>
    <dbReference type="NCBI Taxonomy" id="230839"/>
    <lineage>
        <taxon>Eukaryota</taxon>
        <taxon>Sar</taxon>
        <taxon>Stramenopiles</taxon>
        <taxon>Oomycota</taxon>
        <taxon>Peronosporomycetes</taxon>
        <taxon>Peronosporales</taxon>
        <taxon>Peronosporaceae</taxon>
        <taxon>Peronosclerospora</taxon>
    </lineage>
</organism>
<name>A0ACC0WKB4_9STRA</name>
<reference evidence="1 2" key="1">
    <citation type="journal article" date="2022" name="bioRxiv">
        <title>The genome of the oomycete Peronosclerospora sorghi, a cosmopolitan pathogen of maize and sorghum, is inflated with dispersed pseudogenes.</title>
        <authorList>
            <person name="Fletcher K."/>
            <person name="Martin F."/>
            <person name="Isakeit T."/>
            <person name="Cavanaugh K."/>
            <person name="Magill C."/>
            <person name="Michelmore R."/>
        </authorList>
    </citation>
    <scope>NUCLEOTIDE SEQUENCE [LARGE SCALE GENOMIC DNA]</scope>
    <source>
        <strain evidence="1">P6</strain>
    </source>
</reference>
<sequence>MQVSTTAQRPGHHALDLPNTIRATAEVVCTTSISAMTSPTALEILPDVMATIGQTPLVRINSINKKAHLECELLAKYEFFNACGSGKDRIGKRMVEDAEMAGHIKPGDTLIEPTYWLGACVRNQGLPLHPHVTGSFSRVVCSIDVDVYISSSVIAEKMSLEKVNVLKALGAEIIRTPTEAAWNSPESHIGIAKRLVAELPNAHMLDQYTNPSNPLAHYDGTAEEILNQCDGKVDMAVIGVGTGGTISGIAKKLKGKCPSVIIVGVDPVGSILAQPESMNDTNCLKPYKVEGIGYDFVPDVLDRSLIDMWVKTDDQESFIMARRLIREEGLLCGGSSGSAMAAAVRAAATLGAGQRCVVILPDSTRNYMSKFLNDTWMYTNKFVANTVHTRENYSKYRKETGTWWSAQRVSVLDLPHPSTVPPHLSCAAAIETMERRGYDQLPVVTENGKVQGVVTIGNLLSMLSSGRVVRSDSVEAVLFGNFSRVTHDSSLAELATIFDKDYFAVVTSMDGTIAGLATRIDLLNYITSADQASVEQI</sequence>
<evidence type="ECO:0000313" key="1">
    <source>
        <dbReference type="EMBL" id="KAI9919299.1"/>
    </source>
</evidence>
<evidence type="ECO:0000313" key="2">
    <source>
        <dbReference type="Proteomes" id="UP001163321"/>
    </source>
</evidence>
<protein>
    <submittedName>
        <fullName evidence="1">Uncharacterized protein</fullName>
    </submittedName>
</protein>
<accession>A0ACC0WKB4</accession>
<gene>
    <name evidence="1" type="ORF">PsorP6_017636</name>
</gene>
<dbReference type="EMBL" id="CM047590">
    <property type="protein sequence ID" value="KAI9919299.1"/>
    <property type="molecule type" value="Genomic_DNA"/>
</dbReference>